<dbReference type="InterPro" id="IPR007296">
    <property type="entry name" value="DUF403"/>
</dbReference>
<gene>
    <name evidence="2" type="ORF">YM304_28900</name>
</gene>
<evidence type="ECO:0000313" key="2">
    <source>
        <dbReference type="EMBL" id="BAN03204.1"/>
    </source>
</evidence>
<dbReference type="PANTHER" id="PTHR34595">
    <property type="entry name" value="BLR5612 PROTEIN"/>
    <property type="match status" value="1"/>
</dbReference>
<dbReference type="Proteomes" id="UP000011863">
    <property type="component" value="Chromosome"/>
</dbReference>
<protein>
    <recommendedName>
        <fullName evidence="1">DUF403 domain-containing protein</fullName>
    </recommendedName>
</protein>
<dbReference type="PANTHER" id="PTHR34595:SF7">
    <property type="entry name" value="SLL1039 PROTEIN"/>
    <property type="match status" value="1"/>
</dbReference>
<dbReference type="RefSeq" id="WP_015442451.1">
    <property type="nucleotide sequence ID" value="NC_020520.1"/>
</dbReference>
<dbReference type="AlphaFoldDB" id="A0A6C7E644"/>
<dbReference type="Pfam" id="PF04168">
    <property type="entry name" value="Alpha-E"/>
    <property type="match status" value="1"/>
</dbReference>
<sequence length="313" mass="35509">MVLLSRNADRLFWAARYLERAEDTSRLVQQFGELFDDMPIDDPDETDRRWAPLLAVCGDRSLLASDATERDVVRTLVCDPEQPGSVAACVAAARSNLRTTREVLPREAWHTVNDLSLFMDSDANRAEDRRFRSHVLGRVTNDSRRLDGILTSSMTRDAAFQMWRIGRYLERADMTSRFVGVRAASLMTRREDALKYDEVQWMGVLRALSALQMYQRSTRGPIEATSVVRFLLFDSRFPRSIRFCLDEIDRSLDTLTRPDSVRRTVANARDALIATMGTTADGADLDQAMDWVQTLIGKVNDAITDRYLSIDGG</sequence>
<accession>A0A6C7E644</accession>
<name>A0A6C7E644_ILUCY</name>
<dbReference type="EMBL" id="AP012057">
    <property type="protein sequence ID" value="BAN03204.1"/>
    <property type="molecule type" value="Genomic_DNA"/>
</dbReference>
<reference evidence="2 3" key="1">
    <citation type="journal article" date="2013" name="Int. J. Syst. Evol. Microbiol.">
        <title>Ilumatobacter nonamiense sp. nov. and Ilumatobacter coccineum sp. nov., isolated from seashore sand.</title>
        <authorList>
            <person name="Matsumoto A."/>
            <person name="Kasai H."/>
            <person name="Matsuo Y."/>
            <person name="Shizuri Y."/>
            <person name="Ichikawa N."/>
            <person name="Fujita N."/>
            <person name="Omura S."/>
            <person name="Takahashi Y."/>
        </authorList>
    </citation>
    <scope>NUCLEOTIDE SEQUENCE [LARGE SCALE GENOMIC DNA]</scope>
    <source>
        <strain evidence="3">NBRC 103263 / KCTC 29153 / YM16-304</strain>
    </source>
</reference>
<evidence type="ECO:0000313" key="3">
    <source>
        <dbReference type="Proteomes" id="UP000011863"/>
    </source>
</evidence>
<dbReference type="OrthoDB" id="9803532at2"/>
<feature type="domain" description="DUF403" evidence="1">
    <location>
        <begin position="3"/>
        <end position="308"/>
    </location>
</feature>
<organism evidence="2 3">
    <name type="scientific">Ilumatobacter coccineus (strain NBRC 103263 / KCTC 29153 / YM16-304)</name>
    <dbReference type="NCBI Taxonomy" id="1313172"/>
    <lineage>
        <taxon>Bacteria</taxon>
        <taxon>Bacillati</taxon>
        <taxon>Actinomycetota</taxon>
        <taxon>Acidimicrobiia</taxon>
        <taxon>Acidimicrobiales</taxon>
        <taxon>Ilumatobacteraceae</taxon>
        <taxon>Ilumatobacter</taxon>
    </lineage>
</organism>
<dbReference type="InterPro" id="IPR051680">
    <property type="entry name" value="ATP-dep_Glu-Cys_Ligase-2"/>
</dbReference>
<keyword evidence="3" id="KW-1185">Reference proteome</keyword>
<dbReference type="KEGG" id="aym:YM304_28900"/>
<proteinExistence type="predicted"/>
<evidence type="ECO:0000259" key="1">
    <source>
        <dbReference type="Pfam" id="PF04168"/>
    </source>
</evidence>